<proteinExistence type="predicted"/>
<accession>A0AAV4Q1Q3</accession>
<organism evidence="2 3">
    <name type="scientific">Caerostris darwini</name>
    <dbReference type="NCBI Taxonomy" id="1538125"/>
    <lineage>
        <taxon>Eukaryota</taxon>
        <taxon>Metazoa</taxon>
        <taxon>Ecdysozoa</taxon>
        <taxon>Arthropoda</taxon>
        <taxon>Chelicerata</taxon>
        <taxon>Arachnida</taxon>
        <taxon>Araneae</taxon>
        <taxon>Araneomorphae</taxon>
        <taxon>Entelegynae</taxon>
        <taxon>Araneoidea</taxon>
        <taxon>Araneidae</taxon>
        <taxon>Caerostris</taxon>
    </lineage>
</organism>
<gene>
    <name evidence="2" type="ORF">CDAR_99151</name>
</gene>
<keyword evidence="1" id="KW-0812">Transmembrane</keyword>
<keyword evidence="1" id="KW-0472">Membrane</keyword>
<sequence length="148" mass="16820">MLYKGSPSNHFLRVNLDQIDTAEGSNVLHPIRATGTSSLFDLLEHWKYLFEKVIFMGNPQNTFQRSTMCKESMFAQLLGFFFVVAIFFPSHNSSLWKFLKGRSIVSSAQREVSEGLTRDLGQTKLLNESTSRDFYLLFLGLKASKLVG</sequence>
<dbReference type="EMBL" id="BPLQ01003787">
    <property type="protein sequence ID" value="GIY03259.1"/>
    <property type="molecule type" value="Genomic_DNA"/>
</dbReference>
<keyword evidence="3" id="KW-1185">Reference proteome</keyword>
<keyword evidence="1" id="KW-1133">Transmembrane helix</keyword>
<dbReference type="Proteomes" id="UP001054837">
    <property type="component" value="Unassembled WGS sequence"/>
</dbReference>
<reference evidence="2 3" key="1">
    <citation type="submission" date="2021-06" db="EMBL/GenBank/DDBJ databases">
        <title>Caerostris darwini draft genome.</title>
        <authorList>
            <person name="Kono N."/>
            <person name="Arakawa K."/>
        </authorList>
    </citation>
    <scope>NUCLEOTIDE SEQUENCE [LARGE SCALE GENOMIC DNA]</scope>
</reference>
<evidence type="ECO:0000256" key="1">
    <source>
        <dbReference type="SAM" id="Phobius"/>
    </source>
</evidence>
<feature type="transmembrane region" description="Helical" evidence="1">
    <location>
        <begin position="73"/>
        <end position="90"/>
    </location>
</feature>
<protein>
    <submittedName>
        <fullName evidence="2">Uncharacterized protein</fullName>
    </submittedName>
</protein>
<dbReference type="AlphaFoldDB" id="A0AAV4Q1Q3"/>
<evidence type="ECO:0000313" key="3">
    <source>
        <dbReference type="Proteomes" id="UP001054837"/>
    </source>
</evidence>
<comment type="caution">
    <text evidence="2">The sequence shown here is derived from an EMBL/GenBank/DDBJ whole genome shotgun (WGS) entry which is preliminary data.</text>
</comment>
<name>A0AAV4Q1Q3_9ARAC</name>
<evidence type="ECO:0000313" key="2">
    <source>
        <dbReference type="EMBL" id="GIY03259.1"/>
    </source>
</evidence>